<evidence type="ECO:0000256" key="6">
    <source>
        <dbReference type="SAM" id="Coils"/>
    </source>
</evidence>
<sequence length="316" mass="33584">MNRVCELLEIEFPIIEGGLAYVGNGLLAAAVSEGGGFGQVGSAGRTVDNFEQQILIAAEATSKPFGVNIPISQHTDFTPYFEVIRKHRNLIQAVSLGAGNPKPLIPVIKEMGLRILVLTSTAFHSAKAESLGADIIVCEGYEAGGSNGPSELSTFTLIPQVKRAVSIPVVAAGGIVDGRSLASAILLGADGVQLGTRFVATTECEAHDNFKAAILQAKDVSTEIMTRILKGPIRVLKNEYSKKVQEAEKENGTLETILPLVRGKYNGLAMFEGEISEGFMSCGQVASLIDEIESAEEIVKRMAREAKEVLNSPVSI</sequence>
<dbReference type="RefSeq" id="WP_121522123.1">
    <property type="nucleotide sequence ID" value="NZ_RCHR01000002.1"/>
</dbReference>
<reference evidence="7 8" key="1">
    <citation type="submission" date="2018-10" db="EMBL/GenBank/DDBJ databases">
        <title>Oceanobacillus sp. YLB-02 draft genome.</title>
        <authorList>
            <person name="Yu L."/>
        </authorList>
    </citation>
    <scope>NUCLEOTIDE SEQUENCE [LARGE SCALE GENOMIC DNA]</scope>
    <source>
        <strain evidence="7 8">YLB-02</strain>
    </source>
</reference>
<name>A0A498DK62_9BACI</name>
<accession>A0A498DK62</accession>
<evidence type="ECO:0000256" key="1">
    <source>
        <dbReference type="ARBA" id="ARBA00003535"/>
    </source>
</evidence>
<keyword evidence="3" id="KW-0285">Flavoprotein</keyword>
<comment type="function">
    <text evidence="1">Nitronate monooxygenase that uses molecular oxygen to catalyze the oxidative denitrification of alkyl nitronates. Acts on propionate 3-nitronate (P3N), the presumed physiological substrate. Probably functions in the detoxification of P3N, a metabolic poison produced by plants and fungi as a defense mechanism.</text>
</comment>
<dbReference type="PANTHER" id="PTHR32332">
    <property type="entry name" value="2-NITROPROPANE DIOXYGENASE"/>
    <property type="match status" value="1"/>
</dbReference>
<gene>
    <name evidence="7" type="ORF">D8M04_06640</name>
</gene>
<keyword evidence="4" id="KW-0288">FMN</keyword>
<comment type="caution">
    <text evidence="7">The sequence shown here is derived from an EMBL/GenBank/DDBJ whole genome shotgun (WGS) entry which is preliminary data.</text>
</comment>
<dbReference type="Pfam" id="PF03060">
    <property type="entry name" value="NMO"/>
    <property type="match status" value="2"/>
</dbReference>
<feature type="coiled-coil region" evidence="6">
    <location>
        <begin position="285"/>
        <end position="312"/>
    </location>
</feature>
<dbReference type="EMBL" id="RCHR01000002">
    <property type="protein sequence ID" value="RLL46872.1"/>
    <property type="molecule type" value="Genomic_DNA"/>
</dbReference>
<evidence type="ECO:0000256" key="4">
    <source>
        <dbReference type="ARBA" id="ARBA00022643"/>
    </source>
</evidence>
<dbReference type="AlphaFoldDB" id="A0A498DK62"/>
<dbReference type="Gene3D" id="3.20.20.70">
    <property type="entry name" value="Aldolase class I"/>
    <property type="match status" value="1"/>
</dbReference>
<keyword evidence="8" id="KW-1185">Reference proteome</keyword>
<evidence type="ECO:0000313" key="7">
    <source>
        <dbReference type="EMBL" id="RLL46872.1"/>
    </source>
</evidence>
<proteinExistence type="predicted"/>
<evidence type="ECO:0000256" key="5">
    <source>
        <dbReference type="ARBA" id="ARBA00023002"/>
    </source>
</evidence>
<keyword evidence="5" id="KW-0560">Oxidoreductase</keyword>
<protein>
    <recommendedName>
        <fullName evidence="2">Probable nitronate monooxygenase</fullName>
    </recommendedName>
</protein>
<dbReference type="InterPro" id="IPR004136">
    <property type="entry name" value="NMO"/>
</dbReference>
<dbReference type="GO" id="GO:0018580">
    <property type="term" value="F:nitronate monooxygenase activity"/>
    <property type="evidence" value="ECO:0007669"/>
    <property type="project" value="InterPro"/>
</dbReference>
<dbReference type="InterPro" id="IPR013785">
    <property type="entry name" value="Aldolase_TIM"/>
</dbReference>
<organism evidence="7 8">
    <name type="scientific">Oceanobacillus piezotolerans</name>
    <dbReference type="NCBI Taxonomy" id="2448030"/>
    <lineage>
        <taxon>Bacteria</taxon>
        <taxon>Bacillati</taxon>
        <taxon>Bacillota</taxon>
        <taxon>Bacilli</taxon>
        <taxon>Bacillales</taxon>
        <taxon>Bacillaceae</taxon>
        <taxon>Oceanobacillus</taxon>
    </lineage>
</organism>
<evidence type="ECO:0000313" key="8">
    <source>
        <dbReference type="Proteomes" id="UP000270219"/>
    </source>
</evidence>
<dbReference type="Proteomes" id="UP000270219">
    <property type="component" value="Unassembled WGS sequence"/>
</dbReference>
<dbReference type="CDD" id="cd04730">
    <property type="entry name" value="NPD_like"/>
    <property type="match status" value="1"/>
</dbReference>
<evidence type="ECO:0000256" key="2">
    <source>
        <dbReference type="ARBA" id="ARBA00013457"/>
    </source>
</evidence>
<dbReference type="PANTHER" id="PTHR32332:SF20">
    <property type="entry name" value="2-NITROPROPANE DIOXYGENASE-LIKE PROTEIN"/>
    <property type="match status" value="1"/>
</dbReference>
<dbReference type="SUPFAM" id="SSF51412">
    <property type="entry name" value="Inosine monophosphate dehydrogenase (IMPDH)"/>
    <property type="match status" value="1"/>
</dbReference>
<keyword evidence="6" id="KW-0175">Coiled coil</keyword>
<dbReference type="OrthoDB" id="9778912at2"/>
<keyword evidence="7" id="KW-0223">Dioxygenase</keyword>
<evidence type="ECO:0000256" key="3">
    <source>
        <dbReference type="ARBA" id="ARBA00022630"/>
    </source>
</evidence>
<dbReference type="GO" id="GO:0051213">
    <property type="term" value="F:dioxygenase activity"/>
    <property type="evidence" value="ECO:0007669"/>
    <property type="project" value="UniProtKB-KW"/>
</dbReference>